<reference evidence="1" key="1">
    <citation type="journal article" date="2014" name="Genome Biol. Evol.">
        <title>Pangenome evidence for extensive interdomain horizontal transfer affecting lineage core and shell genes in uncultured planktonic thaumarchaeota and euryarchaeota.</title>
        <authorList>
            <person name="Deschamps P."/>
            <person name="Zivanovic Y."/>
            <person name="Moreira D."/>
            <person name="Rodriguez-Valera F."/>
            <person name="Lopez-Garcia P."/>
        </authorList>
    </citation>
    <scope>NUCLEOTIDE SEQUENCE</scope>
</reference>
<dbReference type="AlphaFoldDB" id="A0A075HY57"/>
<sequence length="77" mass="9022">MSENQDELIKAQNELIGVLFEIIKRLQSNNDLDTEYFKIIGKDSRTENENLRLNEITKERKDNADVVSRLLKQIESN</sequence>
<accession>A0A075HY57</accession>
<name>A0A075HY57_9ARCH</name>
<protein>
    <recommendedName>
        <fullName evidence="2">Hydrolase</fullName>
    </recommendedName>
</protein>
<evidence type="ECO:0008006" key="2">
    <source>
        <dbReference type="Google" id="ProtNLM"/>
    </source>
</evidence>
<dbReference type="EMBL" id="KF901165">
    <property type="protein sequence ID" value="AIF20450.1"/>
    <property type="molecule type" value="Genomic_DNA"/>
</dbReference>
<evidence type="ECO:0000313" key="1">
    <source>
        <dbReference type="EMBL" id="AIF20450.1"/>
    </source>
</evidence>
<organism evidence="1">
    <name type="scientific">uncultured marine thaumarchaeote KM3_89_H08</name>
    <dbReference type="NCBI Taxonomy" id="1456341"/>
    <lineage>
        <taxon>Archaea</taxon>
        <taxon>Nitrososphaerota</taxon>
        <taxon>environmental samples</taxon>
    </lineage>
</organism>
<proteinExistence type="predicted"/>